<dbReference type="GeneID" id="19971589"/>
<evidence type="ECO:0000313" key="1">
    <source>
        <dbReference type="EMBL" id="ETN39975.1"/>
    </source>
</evidence>
<dbReference type="GO" id="GO:0006396">
    <property type="term" value="P:RNA processing"/>
    <property type="evidence" value="ECO:0007669"/>
    <property type="project" value="InterPro"/>
</dbReference>
<proteinExistence type="predicted"/>
<dbReference type="InterPro" id="IPR036389">
    <property type="entry name" value="RNase_III_sf"/>
</dbReference>
<gene>
    <name evidence="1" type="ORF">HMPREF1541_04250</name>
</gene>
<reference evidence="1 2" key="1">
    <citation type="submission" date="2013-03" db="EMBL/GenBank/DDBJ databases">
        <title>The Genome Sequence of Phialophora europaea CBS 101466.</title>
        <authorList>
            <consortium name="The Broad Institute Genomics Platform"/>
            <person name="Cuomo C."/>
            <person name="de Hoog S."/>
            <person name="Gorbushina A."/>
            <person name="Walker B."/>
            <person name="Young S.K."/>
            <person name="Zeng Q."/>
            <person name="Gargeya S."/>
            <person name="Fitzgerald M."/>
            <person name="Haas B."/>
            <person name="Abouelleil A."/>
            <person name="Allen A.W."/>
            <person name="Alvarado L."/>
            <person name="Arachchi H.M."/>
            <person name="Berlin A.M."/>
            <person name="Chapman S.B."/>
            <person name="Gainer-Dewar J."/>
            <person name="Goldberg J."/>
            <person name="Griggs A."/>
            <person name="Gujja S."/>
            <person name="Hansen M."/>
            <person name="Howarth C."/>
            <person name="Imamovic A."/>
            <person name="Ireland A."/>
            <person name="Larimer J."/>
            <person name="McCowan C."/>
            <person name="Murphy C."/>
            <person name="Pearson M."/>
            <person name="Poon T.W."/>
            <person name="Priest M."/>
            <person name="Roberts A."/>
            <person name="Saif S."/>
            <person name="Shea T."/>
            <person name="Sisk P."/>
            <person name="Sykes S."/>
            <person name="Wortman J."/>
            <person name="Nusbaum C."/>
            <person name="Birren B."/>
        </authorList>
    </citation>
    <scope>NUCLEOTIDE SEQUENCE [LARGE SCALE GENOMIC DNA]</scope>
    <source>
        <strain evidence="1 2">CBS 101466</strain>
    </source>
</reference>
<accession>W2RUJ5</accession>
<dbReference type="HOGENOM" id="CLU_2638009_0_0_1"/>
<dbReference type="RefSeq" id="XP_008716818.1">
    <property type="nucleotide sequence ID" value="XM_008718596.1"/>
</dbReference>
<evidence type="ECO:0000313" key="2">
    <source>
        <dbReference type="Proteomes" id="UP000030752"/>
    </source>
</evidence>
<dbReference type="GO" id="GO:0004525">
    <property type="term" value="F:ribonuclease III activity"/>
    <property type="evidence" value="ECO:0007669"/>
    <property type="project" value="InterPro"/>
</dbReference>
<protein>
    <submittedName>
        <fullName evidence="1">Uncharacterized protein</fullName>
    </submittedName>
</protein>
<dbReference type="EMBL" id="KB822720">
    <property type="protein sequence ID" value="ETN39975.1"/>
    <property type="molecule type" value="Genomic_DNA"/>
</dbReference>
<organism evidence="1 2">
    <name type="scientific">Cyphellophora europaea (strain CBS 101466)</name>
    <name type="common">Phialophora europaea</name>
    <dbReference type="NCBI Taxonomy" id="1220924"/>
    <lineage>
        <taxon>Eukaryota</taxon>
        <taxon>Fungi</taxon>
        <taxon>Dikarya</taxon>
        <taxon>Ascomycota</taxon>
        <taxon>Pezizomycotina</taxon>
        <taxon>Eurotiomycetes</taxon>
        <taxon>Chaetothyriomycetidae</taxon>
        <taxon>Chaetothyriales</taxon>
        <taxon>Cyphellophoraceae</taxon>
        <taxon>Cyphellophora</taxon>
    </lineage>
</organism>
<dbReference type="STRING" id="1220924.W2RUJ5"/>
<dbReference type="OrthoDB" id="67027at2759"/>
<dbReference type="Proteomes" id="UP000030752">
    <property type="component" value="Unassembled WGS sequence"/>
</dbReference>
<dbReference type="AlphaFoldDB" id="W2RUJ5"/>
<dbReference type="InParanoid" id="W2RUJ5"/>
<name>W2RUJ5_CYPE1</name>
<dbReference type="Gene3D" id="1.10.1520.10">
    <property type="entry name" value="Ribonuclease III domain"/>
    <property type="match status" value="1"/>
</dbReference>
<sequence>MPTLDWDIQRGEEISGYRFKDKNLLAQALSSATRDYDKDTGQVVHSDGNRRLSKIGHKAIEFALAKEWFLRELDHGL</sequence>
<dbReference type="VEuPathDB" id="FungiDB:HMPREF1541_04250"/>
<dbReference type="SUPFAM" id="SSF69065">
    <property type="entry name" value="RNase III domain-like"/>
    <property type="match status" value="1"/>
</dbReference>
<keyword evidence="2" id="KW-1185">Reference proteome</keyword>